<gene>
    <name evidence="2" type="primary">plcN_3</name>
    <name evidence="2" type="ORF">GALL_101110</name>
</gene>
<evidence type="ECO:0000313" key="2">
    <source>
        <dbReference type="EMBL" id="OIR07829.1"/>
    </source>
</evidence>
<dbReference type="InterPro" id="IPR007312">
    <property type="entry name" value="Phosphoesterase"/>
</dbReference>
<dbReference type="EC" id="3.1.4.3" evidence="2"/>
<comment type="caution">
    <text evidence="2">The sequence shown here is derived from an EMBL/GenBank/DDBJ whole genome shotgun (WGS) entry which is preliminary data.</text>
</comment>
<dbReference type="AlphaFoldDB" id="A0A1J5SUY4"/>
<dbReference type="InterPro" id="IPR017850">
    <property type="entry name" value="Alkaline_phosphatase_core_sf"/>
</dbReference>
<dbReference type="EMBL" id="MLJW01000035">
    <property type="protein sequence ID" value="OIR07829.1"/>
    <property type="molecule type" value="Genomic_DNA"/>
</dbReference>
<organism evidence="2">
    <name type="scientific">mine drainage metagenome</name>
    <dbReference type="NCBI Taxonomy" id="410659"/>
    <lineage>
        <taxon>unclassified sequences</taxon>
        <taxon>metagenomes</taxon>
        <taxon>ecological metagenomes</taxon>
    </lineage>
</organism>
<dbReference type="Pfam" id="PF04185">
    <property type="entry name" value="Phosphoesterase"/>
    <property type="match status" value="1"/>
</dbReference>
<sequence length="570" mass="59632">MWKLKRIHLQLAALVAASTVIPIALQGCGGGSTAASISPQNAAVTATPIKHVVVIFNENVSFDHYFGTYPTATNPAGEPAFTAAAGTPSSNNLTASLLSSNPNFTNAANGTGAANPFRLDRTQAASADQNHAYTAEQQAYDNGLADLFPKYTGKATTGGVGAFGTTGQVMGYYDGNTVTGLWNYAQRFAMNDNAYTDTYGPSTPGALEVVGGQTNGIQLVATSKLPFTLTTYSYYVNDGQGGYTLINDVDPAHDVCSSATDQILVGGKNIGDLLNASKLTWGGFMGGFNLSAVNANGTTGCQRSTVSSVVASTVTDYIPHHNWFQYYASTANPTHARPASTAAIGYTQAPGSTTADPANHQYDLSDFFAAVSSGNFPSVSFLKAPAYQDSHPGYSDPLDEQTFVTKVVNFLQQQPDWSNTVVIVTYDDSDGWYDHAYATPTSSSFDAQADQLNGAGVCGTGSQATGVNGTPVNGRCGPGTRIPMMVISPWAKTNYISHTRISLASVARFIEDNWLNGARLGQGSWDATAGSMMDMFNFAGTANNTPLYLDNAQGTALTAPPAGSATPSAN</sequence>
<dbReference type="PROSITE" id="PS51257">
    <property type="entry name" value="PROKAR_LIPOPROTEIN"/>
    <property type="match status" value="1"/>
</dbReference>
<reference evidence="2" key="1">
    <citation type="submission" date="2016-10" db="EMBL/GenBank/DDBJ databases">
        <title>Sequence of Gallionella enrichment culture.</title>
        <authorList>
            <person name="Poehlein A."/>
            <person name="Muehling M."/>
            <person name="Daniel R."/>
        </authorList>
    </citation>
    <scope>NUCLEOTIDE SEQUENCE</scope>
</reference>
<dbReference type="Gene3D" id="3.40.720.10">
    <property type="entry name" value="Alkaline Phosphatase, subunit A"/>
    <property type="match status" value="2"/>
</dbReference>
<dbReference type="CDD" id="cd16013">
    <property type="entry name" value="AcpA"/>
    <property type="match status" value="1"/>
</dbReference>
<dbReference type="PANTHER" id="PTHR31956">
    <property type="entry name" value="NON-SPECIFIC PHOSPHOLIPASE C4-RELATED"/>
    <property type="match status" value="1"/>
</dbReference>
<name>A0A1J5SUY4_9ZZZZ</name>
<dbReference type="GO" id="GO:0034480">
    <property type="term" value="F:phosphatidylcholine phospholipase C activity"/>
    <property type="evidence" value="ECO:0007669"/>
    <property type="project" value="UniProtKB-EC"/>
</dbReference>
<evidence type="ECO:0000256" key="1">
    <source>
        <dbReference type="ARBA" id="ARBA00022801"/>
    </source>
</evidence>
<protein>
    <submittedName>
        <fullName evidence="2">Non-hemolytic phospholipase C</fullName>
        <ecNumber evidence="2">3.1.4.3</ecNumber>
    </submittedName>
</protein>
<keyword evidence="1 2" id="KW-0378">Hydrolase</keyword>
<dbReference type="PANTHER" id="PTHR31956:SF1">
    <property type="entry name" value="NON-SPECIFIC PHOSPHOLIPASE C1"/>
    <property type="match status" value="1"/>
</dbReference>
<accession>A0A1J5SUY4</accession>
<proteinExistence type="predicted"/>